<dbReference type="PANTHER" id="PTHR30265:SF4">
    <property type="entry name" value="KOW MOTIF FAMILY PROTEIN, EXPRESSED"/>
    <property type="match status" value="1"/>
</dbReference>
<dbReference type="InterPro" id="IPR014722">
    <property type="entry name" value="Rib_uL2_dom2"/>
</dbReference>
<dbReference type="SUPFAM" id="SSF82679">
    <property type="entry name" value="N-utilization substance G protein NusG, N-terminal domain"/>
    <property type="match status" value="1"/>
</dbReference>
<evidence type="ECO:0000256" key="1">
    <source>
        <dbReference type="ARBA" id="ARBA00022814"/>
    </source>
</evidence>
<dbReference type="PANTHER" id="PTHR30265">
    <property type="entry name" value="RHO-INTERACTING TRANSCRIPTION TERMINATION FACTOR NUSG"/>
    <property type="match status" value="1"/>
</dbReference>
<dbReference type="InterPro" id="IPR043425">
    <property type="entry name" value="NusG-like"/>
</dbReference>
<evidence type="ECO:0000256" key="2">
    <source>
        <dbReference type="ARBA" id="ARBA00023015"/>
    </source>
</evidence>
<evidence type="ECO:0000259" key="4">
    <source>
        <dbReference type="Pfam" id="PF02357"/>
    </source>
</evidence>
<feature type="domain" description="NusG-like N-terminal" evidence="4">
    <location>
        <begin position="39"/>
        <end position="144"/>
    </location>
</feature>
<dbReference type="Proteomes" id="UP000289200">
    <property type="component" value="Unassembled WGS sequence"/>
</dbReference>
<dbReference type="AlphaFoldDB" id="A0A3S4DGB7"/>
<dbReference type="RefSeq" id="WP_165363951.1">
    <property type="nucleotide sequence ID" value="NZ_UWOC01000151.1"/>
</dbReference>
<protein>
    <submittedName>
        <fullName evidence="5">Transcription termination/antitermination protein NusG</fullName>
    </submittedName>
</protein>
<name>A0A3S4DGB7_9BRAD</name>
<dbReference type="Gene3D" id="2.30.30.30">
    <property type="match status" value="1"/>
</dbReference>
<dbReference type="Pfam" id="PF02357">
    <property type="entry name" value="NusG"/>
    <property type="match status" value="1"/>
</dbReference>
<evidence type="ECO:0000313" key="6">
    <source>
        <dbReference type="Proteomes" id="UP000289200"/>
    </source>
</evidence>
<dbReference type="InterPro" id="IPR006645">
    <property type="entry name" value="NGN-like_dom"/>
</dbReference>
<accession>A0A3S4DGB7</accession>
<organism evidence="5 6">
    <name type="scientific">Rhodoplanes serenus</name>
    <dbReference type="NCBI Taxonomy" id="200615"/>
    <lineage>
        <taxon>Bacteria</taxon>
        <taxon>Pseudomonadati</taxon>
        <taxon>Pseudomonadota</taxon>
        <taxon>Alphaproteobacteria</taxon>
        <taxon>Hyphomicrobiales</taxon>
        <taxon>Nitrobacteraceae</taxon>
        <taxon>Rhodoplanes</taxon>
    </lineage>
</organism>
<keyword evidence="6" id="KW-1185">Reference proteome</keyword>
<comment type="caution">
    <text evidence="5">The sequence shown here is derived from an EMBL/GenBank/DDBJ whole genome shotgun (WGS) entry which is preliminary data.</text>
</comment>
<evidence type="ECO:0000256" key="3">
    <source>
        <dbReference type="ARBA" id="ARBA00023163"/>
    </source>
</evidence>
<proteinExistence type="predicted"/>
<keyword evidence="1" id="KW-0889">Transcription antitermination</keyword>
<keyword evidence="3" id="KW-0804">Transcription</keyword>
<gene>
    <name evidence="5" type="primary">nusG_1</name>
    <name evidence="5" type="ORF">RHODGE_RHODGE_02819</name>
</gene>
<dbReference type="InterPro" id="IPR036735">
    <property type="entry name" value="NGN_dom_sf"/>
</dbReference>
<dbReference type="GO" id="GO:0031564">
    <property type="term" value="P:transcription antitermination"/>
    <property type="evidence" value="ECO:0007669"/>
    <property type="project" value="UniProtKB-KW"/>
</dbReference>
<sequence length="223" mass="24998">MLAASDGWRIGERVEPVVRPWDAVMAAALRRIGSGLGRQWYFVRSVGRSDRQVREWLELRGIEHYYPSIRELRPLPRKKLSQAQRRSGIEILRPQIAPLWPRYFLVHVELSDGWHDIFRLGGLTGMLCRDNLPVMISDAEIARLKGCEVDGAVPGHMPARMVFSPGETVRVTSGSLTGHDVTVERGLDLPIEQIDGDERITVAVALLGRTIPIDLPIAQVAKL</sequence>
<dbReference type="GO" id="GO:0006354">
    <property type="term" value="P:DNA-templated transcription elongation"/>
    <property type="evidence" value="ECO:0007669"/>
    <property type="project" value="InterPro"/>
</dbReference>
<keyword evidence="2" id="KW-0805">Transcription regulation</keyword>
<reference evidence="6" key="1">
    <citation type="submission" date="2018-10" db="EMBL/GenBank/DDBJ databases">
        <authorList>
            <person name="Peiro R."/>
            <person name="Begona"/>
            <person name="Cbmso G."/>
            <person name="Lopez M."/>
            <person name="Gonzalez S."/>
            <person name="Sacristan E."/>
            <person name="Castillo E."/>
        </authorList>
    </citation>
    <scope>NUCLEOTIDE SEQUENCE [LARGE SCALE GENOMIC DNA]</scope>
</reference>
<dbReference type="Gene3D" id="3.30.70.940">
    <property type="entry name" value="NusG, N-terminal domain"/>
    <property type="match status" value="1"/>
</dbReference>
<dbReference type="EMBL" id="UWOC01000151">
    <property type="protein sequence ID" value="VCU09650.1"/>
    <property type="molecule type" value="Genomic_DNA"/>
</dbReference>
<evidence type="ECO:0000313" key="5">
    <source>
        <dbReference type="EMBL" id="VCU09650.1"/>
    </source>
</evidence>